<dbReference type="Pfam" id="PF00923">
    <property type="entry name" value="TAL_FSA"/>
    <property type="match status" value="1"/>
</dbReference>
<sequence length="226" mass="24487">MLYIIDTANLEAIEKAYNFYPMAGVTTNPTIISKENKNFLVILKGIRKIIGAESMLHVQAVSLTAEKMVQEAEYLNSVIGGNLYVKIPVIPEGIKAIKILKQKGIKTTATAIFTAQQALIAAVAGASFVAPYVNRIDNISGDGVSVVAQIVQLFDQYDIDAKVLAASFKNVQQVHNVALVGGHSVTVNPEILDAMLAHPLTDWSVNQFVNDWESVYGIGKTTIDVK</sequence>
<dbReference type="GO" id="GO:0005737">
    <property type="term" value="C:cytoplasm"/>
    <property type="evidence" value="ECO:0007669"/>
    <property type="project" value="UniProtKB-SubCell"/>
</dbReference>
<dbReference type="PANTHER" id="PTHR10683">
    <property type="entry name" value="TRANSALDOLASE"/>
    <property type="match status" value="1"/>
</dbReference>
<dbReference type="EMBL" id="CP015756">
    <property type="protein sequence ID" value="APC39957.1"/>
    <property type="molecule type" value="Genomic_DNA"/>
</dbReference>
<dbReference type="InterPro" id="IPR033919">
    <property type="entry name" value="TSA/FSA_arc/bac"/>
</dbReference>
<dbReference type="CDD" id="cd00956">
    <property type="entry name" value="Transaldolase_FSA"/>
    <property type="match status" value="1"/>
</dbReference>
<dbReference type="PANTHER" id="PTHR10683:SF36">
    <property type="entry name" value="TRANSALDOLASE"/>
    <property type="match status" value="1"/>
</dbReference>
<evidence type="ECO:0000313" key="5">
    <source>
        <dbReference type="EMBL" id="APC39957.1"/>
    </source>
</evidence>
<dbReference type="GO" id="GO:0005975">
    <property type="term" value="P:carbohydrate metabolic process"/>
    <property type="evidence" value="ECO:0007669"/>
    <property type="project" value="InterPro"/>
</dbReference>
<dbReference type="KEGG" id="ceu:A7L45_07690"/>
<comment type="subcellular location">
    <subcellularLocation>
        <location evidence="1">Cytoplasm</location>
    </subcellularLocation>
</comment>
<dbReference type="PROSITE" id="PS01054">
    <property type="entry name" value="TRANSALDOLASE_1"/>
    <property type="match status" value="1"/>
</dbReference>
<dbReference type="Gene3D" id="3.20.20.70">
    <property type="entry name" value="Aldolase class I"/>
    <property type="match status" value="1"/>
</dbReference>
<dbReference type="STRING" id="1552.A7L45_07690"/>
<dbReference type="GO" id="GO:0016832">
    <property type="term" value="F:aldehyde-lyase activity"/>
    <property type="evidence" value="ECO:0007669"/>
    <property type="project" value="InterPro"/>
</dbReference>
<keyword evidence="2" id="KW-0963">Cytoplasm</keyword>
<dbReference type="FunFam" id="3.20.20.70:FF:000018">
    <property type="entry name" value="Probable transaldolase"/>
    <property type="match status" value="1"/>
</dbReference>
<dbReference type="SUPFAM" id="SSF51569">
    <property type="entry name" value="Aldolase"/>
    <property type="match status" value="1"/>
</dbReference>
<dbReference type="AlphaFoldDB" id="A0A1J0GF51"/>
<dbReference type="OrthoDB" id="9807051at2"/>
<keyword evidence="6" id="KW-1185">Reference proteome</keyword>
<evidence type="ECO:0000256" key="4">
    <source>
        <dbReference type="ARBA" id="ARBA00023270"/>
    </source>
</evidence>
<organism evidence="5 6">
    <name type="scientific">Clostridium estertheticum subsp. estertheticum</name>
    <dbReference type="NCBI Taxonomy" id="1552"/>
    <lineage>
        <taxon>Bacteria</taxon>
        <taxon>Bacillati</taxon>
        <taxon>Bacillota</taxon>
        <taxon>Clostridia</taxon>
        <taxon>Eubacteriales</taxon>
        <taxon>Clostridiaceae</taxon>
        <taxon>Clostridium</taxon>
    </lineage>
</organism>
<proteinExistence type="predicted"/>
<dbReference type="Proteomes" id="UP000182569">
    <property type="component" value="Chromosome"/>
</dbReference>
<dbReference type="RefSeq" id="WP_071612251.1">
    <property type="nucleotide sequence ID" value="NZ_CP015756.1"/>
</dbReference>
<keyword evidence="4" id="KW-0704">Schiff base</keyword>
<name>A0A1J0GF51_9CLOT</name>
<dbReference type="InterPro" id="IPR001585">
    <property type="entry name" value="TAL/FSA"/>
</dbReference>
<reference evidence="6" key="1">
    <citation type="journal article" date="2016" name="Front. Microbiol.">
        <title>Complete Genome Sequence of Clostridium estertheticum DSM 8809, a Microbe Identified in Spoiled Vacuum Packed Beef.</title>
        <authorList>
            <person name="Yu Z."/>
            <person name="Gunn L."/>
            <person name="Brennan E."/>
            <person name="Reid R."/>
            <person name="Wall P.G."/>
            <person name="Gaora O.P."/>
            <person name="Hurley D."/>
            <person name="Bolton D."/>
            <person name="Fanning S."/>
        </authorList>
    </citation>
    <scope>NUCLEOTIDE SEQUENCE [LARGE SCALE GENOMIC DNA]</scope>
    <source>
        <strain evidence="6">DSM 8809</strain>
    </source>
</reference>
<dbReference type="InterPro" id="IPR018225">
    <property type="entry name" value="Transaldolase_AS"/>
</dbReference>
<keyword evidence="3" id="KW-0808">Transferase</keyword>
<gene>
    <name evidence="5" type="ORF">A7L45_07690</name>
</gene>
<evidence type="ECO:0000256" key="2">
    <source>
        <dbReference type="ARBA" id="ARBA00022490"/>
    </source>
</evidence>
<evidence type="ECO:0000256" key="3">
    <source>
        <dbReference type="ARBA" id="ARBA00022679"/>
    </source>
</evidence>
<dbReference type="InterPro" id="IPR013785">
    <property type="entry name" value="Aldolase_TIM"/>
</dbReference>
<accession>A0A1J0GF51</accession>
<evidence type="ECO:0000256" key="1">
    <source>
        <dbReference type="ARBA" id="ARBA00004496"/>
    </source>
</evidence>
<dbReference type="NCBIfam" id="NF009299">
    <property type="entry name" value="PRK12656.1"/>
    <property type="match status" value="1"/>
</dbReference>
<evidence type="ECO:0000313" key="6">
    <source>
        <dbReference type="Proteomes" id="UP000182569"/>
    </source>
</evidence>
<protein>
    <submittedName>
        <fullName evidence="5">Fructose-6-phosphate aldolase</fullName>
    </submittedName>
</protein>
<dbReference type="GO" id="GO:0016740">
    <property type="term" value="F:transferase activity"/>
    <property type="evidence" value="ECO:0007669"/>
    <property type="project" value="UniProtKB-KW"/>
</dbReference>